<feature type="compositionally biased region" description="Low complexity" evidence="9">
    <location>
        <begin position="18"/>
        <end position="28"/>
    </location>
</feature>
<dbReference type="Gene3D" id="3.40.50.300">
    <property type="entry name" value="P-loop containing nucleotide triphosphate hydrolases"/>
    <property type="match status" value="1"/>
</dbReference>
<evidence type="ECO:0000256" key="6">
    <source>
        <dbReference type="ARBA" id="ARBA00022490"/>
    </source>
</evidence>
<comment type="pathway">
    <text evidence="3">tRNA modification; 5-methoxycarbonylmethyl-2-thiouridine-tRNA biosynthesis.</text>
</comment>
<dbReference type="OrthoDB" id="289162at2759"/>
<evidence type="ECO:0000313" key="11">
    <source>
        <dbReference type="Proteomes" id="UP000736335"/>
    </source>
</evidence>
<dbReference type="GO" id="GO:0033588">
    <property type="term" value="C:elongator holoenzyme complex"/>
    <property type="evidence" value="ECO:0007669"/>
    <property type="project" value="InterPro"/>
</dbReference>
<keyword evidence="11" id="KW-1185">Reference proteome</keyword>
<reference evidence="10" key="1">
    <citation type="journal article" date="2020" name="Nat. Commun.">
        <title>Large-scale genome sequencing of mycorrhizal fungi provides insights into the early evolution of symbiotic traits.</title>
        <authorList>
            <person name="Miyauchi S."/>
            <person name="Kiss E."/>
            <person name="Kuo A."/>
            <person name="Drula E."/>
            <person name="Kohler A."/>
            <person name="Sanchez-Garcia M."/>
            <person name="Morin E."/>
            <person name="Andreopoulos B."/>
            <person name="Barry K.W."/>
            <person name="Bonito G."/>
            <person name="Buee M."/>
            <person name="Carver A."/>
            <person name="Chen C."/>
            <person name="Cichocki N."/>
            <person name="Clum A."/>
            <person name="Culley D."/>
            <person name="Crous P.W."/>
            <person name="Fauchery L."/>
            <person name="Girlanda M."/>
            <person name="Hayes R.D."/>
            <person name="Keri Z."/>
            <person name="LaButti K."/>
            <person name="Lipzen A."/>
            <person name="Lombard V."/>
            <person name="Magnuson J."/>
            <person name="Maillard F."/>
            <person name="Murat C."/>
            <person name="Nolan M."/>
            <person name="Ohm R.A."/>
            <person name="Pangilinan J."/>
            <person name="Pereira M.F."/>
            <person name="Perotto S."/>
            <person name="Peter M."/>
            <person name="Pfister S."/>
            <person name="Riley R."/>
            <person name="Sitrit Y."/>
            <person name="Stielow J.B."/>
            <person name="Szollosi G."/>
            <person name="Zifcakova L."/>
            <person name="Stursova M."/>
            <person name="Spatafora J.W."/>
            <person name="Tedersoo L."/>
            <person name="Vaario L.M."/>
            <person name="Yamada A."/>
            <person name="Yan M."/>
            <person name="Wang P."/>
            <person name="Xu J."/>
            <person name="Bruns T."/>
            <person name="Baldrian P."/>
            <person name="Vilgalys R."/>
            <person name="Dunand C."/>
            <person name="Henrissat B."/>
            <person name="Grigoriev I.V."/>
            <person name="Hibbett D."/>
            <person name="Nagy L.G."/>
            <person name="Martin F.M."/>
        </authorList>
    </citation>
    <scope>NUCLEOTIDE SEQUENCE</scope>
    <source>
        <strain evidence="10">UH-Tt-Lm1</strain>
    </source>
</reference>
<feature type="region of interest" description="Disordered" evidence="9">
    <location>
        <begin position="1"/>
        <end position="28"/>
    </location>
</feature>
<dbReference type="GO" id="GO:0008023">
    <property type="term" value="C:transcription elongation factor complex"/>
    <property type="evidence" value="ECO:0007669"/>
    <property type="project" value="TreeGrafter"/>
</dbReference>
<evidence type="ECO:0000256" key="3">
    <source>
        <dbReference type="ARBA" id="ARBA00005043"/>
    </source>
</evidence>
<comment type="caution">
    <text evidence="10">The sequence shown here is derived from an EMBL/GenBank/DDBJ whole genome shotgun (WGS) entry which is preliminary data.</text>
</comment>
<evidence type="ECO:0000313" key="10">
    <source>
        <dbReference type="EMBL" id="KAF9787138.1"/>
    </source>
</evidence>
<keyword evidence="8" id="KW-0539">Nucleus</keyword>
<evidence type="ECO:0000256" key="9">
    <source>
        <dbReference type="SAM" id="MobiDB-lite"/>
    </source>
</evidence>
<dbReference type="PANTHER" id="PTHR12896:SF1">
    <property type="entry name" value="ELONGATOR COMPLEX PROTEIN 4"/>
    <property type="match status" value="1"/>
</dbReference>
<dbReference type="InterPro" id="IPR008728">
    <property type="entry name" value="Elongator_complex_protein_4"/>
</dbReference>
<comment type="similarity">
    <text evidence="4">Belongs to the ELP4 family.</text>
</comment>
<sequence length="422" mass="45769">MSSFKRKAGIKTEVPVGSRPSPSSPSTFLTSTGIPSLDDILGGGLPLSCSALILAPDLHSAYGDLVRNYFLAQGLAVGHKLVLVDEDPLRVFEECMWTPPSFVFEEDRKELEADQQEEKIKIAWRYETMKQFRTTIDSNQASEDEYCRTFDLTCRVPRHIVDQALQSGQLNSVDLADEFGSERGHVHLVTKKIAAILQASRRPTRICVSSLGSSSWGDLSPQDVLFLLATLRGLLRQHPLSCAIVCLSPPVATDAWGGPGWTQKLGWAVDACITMKAFTGNPSLLSLFPAHHGLVQVSASPAPHTVLSPSDKLSTLRGLLASPSGAGGGENNLAFKCMRKRMIFETLHLDLEGGVGERRTTPAPNTWVNTINDADQKEGIKADPIVKIHLEEGGPGSVAVASRKKKKAVGFASGRPEISYEF</sequence>
<evidence type="ECO:0000256" key="4">
    <source>
        <dbReference type="ARBA" id="ARBA00007573"/>
    </source>
</evidence>
<dbReference type="InterPro" id="IPR027417">
    <property type="entry name" value="P-loop_NTPase"/>
</dbReference>
<comment type="subcellular location">
    <subcellularLocation>
        <location evidence="2">Cytoplasm</location>
    </subcellularLocation>
    <subcellularLocation>
        <location evidence="1">Nucleus</location>
    </subcellularLocation>
</comment>
<reference evidence="10" key="2">
    <citation type="submission" date="2020-11" db="EMBL/GenBank/DDBJ databases">
        <authorList>
            <consortium name="DOE Joint Genome Institute"/>
            <person name="Kuo A."/>
            <person name="Miyauchi S."/>
            <person name="Kiss E."/>
            <person name="Drula E."/>
            <person name="Kohler A."/>
            <person name="Sanchez-Garcia M."/>
            <person name="Andreopoulos B."/>
            <person name="Barry K.W."/>
            <person name="Bonito G."/>
            <person name="Buee M."/>
            <person name="Carver A."/>
            <person name="Chen C."/>
            <person name="Cichocki N."/>
            <person name="Clum A."/>
            <person name="Culley D."/>
            <person name="Crous P.W."/>
            <person name="Fauchery L."/>
            <person name="Girlanda M."/>
            <person name="Hayes R."/>
            <person name="Keri Z."/>
            <person name="Labutti K."/>
            <person name="Lipzen A."/>
            <person name="Lombard V."/>
            <person name="Magnuson J."/>
            <person name="Maillard F."/>
            <person name="Morin E."/>
            <person name="Murat C."/>
            <person name="Nolan M."/>
            <person name="Ohm R."/>
            <person name="Pangilinan J."/>
            <person name="Pereira M."/>
            <person name="Perotto S."/>
            <person name="Peter M."/>
            <person name="Riley R."/>
            <person name="Sitrit Y."/>
            <person name="Stielow B."/>
            <person name="Szollosi G."/>
            <person name="Zifcakova L."/>
            <person name="Stursova M."/>
            <person name="Spatafora J.W."/>
            <person name="Tedersoo L."/>
            <person name="Vaario L.-M."/>
            <person name="Yamada A."/>
            <person name="Yan M."/>
            <person name="Wang P."/>
            <person name="Xu J."/>
            <person name="Bruns T."/>
            <person name="Baldrian P."/>
            <person name="Vilgalys R."/>
            <person name="Henrissat B."/>
            <person name="Grigoriev I.V."/>
            <person name="Hibbett D."/>
            <person name="Nagy L.G."/>
            <person name="Martin F.M."/>
        </authorList>
    </citation>
    <scope>NUCLEOTIDE SEQUENCE</scope>
    <source>
        <strain evidence="10">UH-Tt-Lm1</strain>
    </source>
</reference>
<organism evidence="10 11">
    <name type="scientific">Thelephora terrestris</name>
    <dbReference type="NCBI Taxonomy" id="56493"/>
    <lineage>
        <taxon>Eukaryota</taxon>
        <taxon>Fungi</taxon>
        <taxon>Dikarya</taxon>
        <taxon>Basidiomycota</taxon>
        <taxon>Agaricomycotina</taxon>
        <taxon>Agaricomycetes</taxon>
        <taxon>Thelephorales</taxon>
        <taxon>Thelephoraceae</taxon>
        <taxon>Thelephora</taxon>
    </lineage>
</organism>
<dbReference type="AlphaFoldDB" id="A0A9P6L7W4"/>
<evidence type="ECO:0000256" key="7">
    <source>
        <dbReference type="ARBA" id="ARBA00022694"/>
    </source>
</evidence>
<dbReference type="EMBL" id="WIUZ02000005">
    <property type="protein sequence ID" value="KAF9787138.1"/>
    <property type="molecule type" value="Genomic_DNA"/>
</dbReference>
<evidence type="ECO:0000256" key="1">
    <source>
        <dbReference type="ARBA" id="ARBA00004123"/>
    </source>
</evidence>
<name>A0A9P6L7W4_9AGAM</name>
<dbReference type="Pfam" id="PF05625">
    <property type="entry name" value="PAXNEB"/>
    <property type="match status" value="1"/>
</dbReference>
<dbReference type="PANTHER" id="PTHR12896">
    <property type="entry name" value="PAX6 NEIGHBOR PROTEIN PAXNEB"/>
    <property type="match status" value="1"/>
</dbReference>
<protein>
    <recommendedName>
        <fullName evidence="5">Elongator complex protein 4</fullName>
    </recommendedName>
</protein>
<dbReference type="Proteomes" id="UP000736335">
    <property type="component" value="Unassembled WGS sequence"/>
</dbReference>
<dbReference type="CDD" id="cd19494">
    <property type="entry name" value="Elp4"/>
    <property type="match status" value="1"/>
</dbReference>
<gene>
    <name evidence="10" type="ORF">BJ322DRAFT_1099393</name>
</gene>
<accession>A0A9P6L7W4</accession>
<evidence type="ECO:0000256" key="8">
    <source>
        <dbReference type="ARBA" id="ARBA00023242"/>
    </source>
</evidence>
<keyword evidence="7" id="KW-0819">tRNA processing</keyword>
<dbReference type="GO" id="GO:0002098">
    <property type="term" value="P:tRNA wobble uridine modification"/>
    <property type="evidence" value="ECO:0007669"/>
    <property type="project" value="InterPro"/>
</dbReference>
<proteinExistence type="inferred from homology"/>
<evidence type="ECO:0000256" key="5">
    <source>
        <dbReference type="ARBA" id="ARBA00020265"/>
    </source>
</evidence>
<keyword evidence="6" id="KW-0963">Cytoplasm</keyword>
<dbReference type="GO" id="GO:0005737">
    <property type="term" value="C:cytoplasm"/>
    <property type="evidence" value="ECO:0007669"/>
    <property type="project" value="UniProtKB-SubCell"/>
</dbReference>
<evidence type="ECO:0000256" key="2">
    <source>
        <dbReference type="ARBA" id="ARBA00004496"/>
    </source>
</evidence>